<dbReference type="OrthoDB" id="10054171at2759"/>
<comment type="caution">
    <text evidence="2">The sequence shown here is derived from an EMBL/GenBank/DDBJ whole genome shotgun (WGS) entry which is preliminary data.</text>
</comment>
<dbReference type="Proteomes" id="UP000663877">
    <property type="component" value="Unassembled WGS sequence"/>
</dbReference>
<organism evidence="2 3">
    <name type="scientific">Adineta steineri</name>
    <dbReference type="NCBI Taxonomy" id="433720"/>
    <lineage>
        <taxon>Eukaryota</taxon>
        <taxon>Metazoa</taxon>
        <taxon>Spiralia</taxon>
        <taxon>Gnathifera</taxon>
        <taxon>Rotifera</taxon>
        <taxon>Eurotatoria</taxon>
        <taxon>Bdelloidea</taxon>
        <taxon>Adinetida</taxon>
        <taxon>Adinetidae</taxon>
        <taxon>Adineta</taxon>
    </lineage>
</organism>
<dbReference type="Proteomes" id="UP000663832">
    <property type="component" value="Unassembled WGS sequence"/>
</dbReference>
<evidence type="ECO:0000313" key="3">
    <source>
        <dbReference type="Proteomes" id="UP000663832"/>
    </source>
</evidence>
<reference evidence="2" key="1">
    <citation type="submission" date="2021-02" db="EMBL/GenBank/DDBJ databases">
        <authorList>
            <person name="Nowell W R."/>
        </authorList>
    </citation>
    <scope>NUCLEOTIDE SEQUENCE</scope>
</reference>
<dbReference type="AlphaFoldDB" id="A0A816CTB7"/>
<accession>A0A816CTB7</accession>
<protein>
    <submittedName>
        <fullName evidence="2">Uncharacterized protein</fullName>
    </submittedName>
</protein>
<sequence length="90" mass="10547">MKSSECHGTGRFRAGLFDLDDSDNTDKFTKVKLRYQFYFYYFMPYILIDDLQAIDSNAIGLFGLDKQNEKVAQSKRGNRIYLYEIDNIPV</sequence>
<evidence type="ECO:0000313" key="1">
    <source>
        <dbReference type="EMBL" id="CAF1436001.1"/>
    </source>
</evidence>
<keyword evidence="3" id="KW-1185">Reference proteome</keyword>
<proteinExistence type="predicted"/>
<dbReference type="EMBL" id="CAJNOM010002070">
    <property type="protein sequence ID" value="CAF1625972.1"/>
    <property type="molecule type" value="Genomic_DNA"/>
</dbReference>
<dbReference type="EMBL" id="CAJNOI010001742">
    <property type="protein sequence ID" value="CAF1436001.1"/>
    <property type="molecule type" value="Genomic_DNA"/>
</dbReference>
<gene>
    <name evidence="1" type="ORF">BJG266_LOCUS39619</name>
    <name evidence="2" type="ORF">QVE165_LOCUS56502</name>
</gene>
<evidence type="ECO:0000313" key="2">
    <source>
        <dbReference type="EMBL" id="CAF1625972.1"/>
    </source>
</evidence>
<name>A0A816CTB7_9BILA</name>